<sequence>METGSADVHGGERRGEGCTLYSTMAQLLCPLLSPCANTEDVRGSCGVANSFVNWYTTERSTSSVLRVVNSVGRSGPQDRERLRTGLDWTGPDQSSSDDAGVSCAMCQWTEDMARQVRSHCTELTWRIRHSAFLTRLRRREKENKCRRVGRKGALWALWTRYYPSGHYKRWRARGSCTEVNNTR</sequence>
<protein>
    <submittedName>
        <fullName evidence="2">Uncharacterized protein</fullName>
    </submittedName>
</protein>
<proteinExistence type="predicted"/>
<reference evidence="2 3" key="1">
    <citation type="submission" date="2016-07" db="EMBL/GenBank/DDBJ databases">
        <title>Draft genome of the white-rot fungus Obba rivulosa 3A-2.</title>
        <authorList>
            <consortium name="DOE Joint Genome Institute"/>
            <person name="Miettinen O."/>
            <person name="Riley R."/>
            <person name="Acob R."/>
            <person name="Barry K."/>
            <person name="Cullen D."/>
            <person name="De Vries R."/>
            <person name="Hainaut M."/>
            <person name="Hatakka A."/>
            <person name="Henrissat B."/>
            <person name="Hilden K."/>
            <person name="Kuo R."/>
            <person name="Labutti K."/>
            <person name="Lipzen A."/>
            <person name="Makela M.R."/>
            <person name="Sandor L."/>
            <person name="Spatafora J.W."/>
            <person name="Grigoriev I.V."/>
            <person name="Hibbett D.S."/>
        </authorList>
    </citation>
    <scope>NUCLEOTIDE SEQUENCE [LARGE SCALE GENOMIC DNA]</scope>
    <source>
        <strain evidence="2 3">3A-2</strain>
    </source>
</reference>
<accession>A0A8E2B3C1</accession>
<feature type="region of interest" description="Disordered" evidence="1">
    <location>
        <begin position="73"/>
        <end position="99"/>
    </location>
</feature>
<dbReference type="AlphaFoldDB" id="A0A8E2B3C1"/>
<evidence type="ECO:0000256" key="1">
    <source>
        <dbReference type="SAM" id="MobiDB-lite"/>
    </source>
</evidence>
<organism evidence="2 3">
    <name type="scientific">Obba rivulosa</name>
    <dbReference type="NCBI Taxonomy" id="1052685"/>
    <lineage>
        <taxon>Eukaryota</taxon>
        <taxon>Fungi</taxon>
        <taxon>Dikarya</taxon>
        <taxon>Basidiomycota</taxon>
        <taxon>Agaricomycotina</taxon>
        <taxon>Agaricomycetes</taxon>
        <taxon>Polyporales</taxon>
        <taxon>Gelatoporiaceae</taxon>
        <taxon>Obba</taxon>
    </lineage>
</organism>
<dbReference type="Proteomes" id="UP000250043">
    <property type="component" value="Unassembled WGS sequence"/>
</dbReference>
<name>A0A8E2B3C1_9APHY</name>
<evidence type="ECO:0000313" key="2">
    <source>
        <dbReference type="EMBL" id="OCH90555.1"/>
    </source>
</evidence>
<gene>
    <name evidence="2" type="ORF">OBBRIDRAFT_594558</name>
</gene>
<evidence type="ECO:0000313" key="3">
    <source>
        <dbReference type="Proteomes" id="UP000250043"/>
    </source>
</evidence>
<dbReference type="EMBL" id="KV722402">
    <property type="protein sequence ID" value="OCH90555.1"/>
    <property type="molecule type" value="Genomic_DNA"/>
</dbReference>
<keyword evidence="3" id="KW-1185">Reference proteome</keyword>